<evidence type="ECO:0000313" key="2">
    <source>
        <dbReference type="Proteomes" id="UP000054538"/>
    </source>
</evidence>
<dbReference type="EMBL" id="KN825825">
    <property type="protein sequence ID" value="KIK81292.1"/>
    <property type="molecule type" value="Genomic_DNA"/>
</dbReference>
<reference evidence="2" key="2">
    <citation type="submission" date="2015-01" db="EMBL/GenBank/DDBJ databases">
        <title>Evolutionary Origins and Diversification of the Mycorrhizal Mutualists.</title>
        <authorList>
            <consortium name="DOE Joint Genome Institute"/>
            <consortium name="Mycorrhizal Genomics Consortium"/>
            <person name="Kohler A."/>
            <person name="Kuo A."/>
            <person name="Nagy L.G."/>
            <person name="Floudas D."/>
            <person name="Copeland A."/>
            <person name="Barry K.W."/>
            <person name="Cichocki N."/>
            <person name="Veneault-Fourrey C."/>
            <person name="LaButti K."/>
            <person name="Lindquist E.A."/>
            <person name="Lipzen A."/>
            <person name="Lundell T."/>
            <person name="Morin E."/>
            <person name="Murat C."/>
            <person name="Riley R."/>
            <person name="Ohm R."/>
            <person name="Sun H."/>
            <person name="Tunlid A."/>
            <person name="Henrissat B."/>
            <person name="Grigoriev I.V."/>
            <person name="Hibbett D.S."/>
            <person name="Martin F."/>
        </authorList>
    </citation>
    <scope>NUCLEOTIDE SEQUENCE [LARGE SCALE GENOMIC DNA]</scope>
    <source>
        <strain evidence="2">Ve08.2h10</strain>
    </source>
</reference>
<dbReference type="InParanoid" id="A0A0D0CEX8"/>
<name>A0A0D0CEX8_9AGAM</name>
<dbReference type="Proteomes" id="UP000054538">
    <property type="component" value="Unassembled WGS sequence"/>
</dbReference>
<proteinExistence type="predicted"/>
<sequence>MSHTLNETELGIVLQYLGCRVRTFLQALQTNTVLPSEWANCVRREVVCTNVLAGCTAIGMRVQAPAALASLVEALALRQLNNNDLYIHLGLMHSLAP</sequence>
<protein>
    <submittedName>
        <fullName evidence="1">Uncharacterized protein</fullName>
    </submittedName>
</protein>
<dbReference type="HOGENOM" id="CLU_2347336_0_0_1"/>
<accession>A0A0D0CEX8</accession>
<organism evidence="1 2">
    <name type="scientific">Paxillus rubicundulus Ve08.2h10</name>
    <dbReference type="NCBI Taxonomy" id="930991"/>
    <lineage>
        <taxon>Eukaryota</taxon>
        <taxon>Fungi</taxon>
        <taxon>Dikarya</taxon>
        <taxon>Basidiomycota</taxon>
        <taxon>Agaricomycotina</taxon>
        <taxon>Agaricomycetes</taxon>
        <taxon>Agaricomycetidae</taxon>
        <taxon>Boletales</taxon>
        <taxon>Paxilineae</taxon>
        <taxon>Paxillaceae</taxon>
        <taxon>Paxillus</taxon>
    </lineage>
</organism>
<keyword evidence="2" id="KW-1185">Reference proteome</keyword>
<dbReference type="AlphaFoldDB" id="A0A0D0CEX8"/>
<reference evidence="1 2" key="1">
    <citation type="submission" date="2014-04" db="EMBL/GenBank/DDBJ databases">
        <authorList>
            <consortium name="DOE Joint Genome Institute"/>
            <person name="Kuo A."/>
            <person name="Kohler A."/>
            <person name="Jargeat P."/>
            <person name="Nagy L.G."/>
            <person name="Floudas D."/>
            <person name="Copeland A."/>
            <person name="Barry K.W."/>
            <person name="Cichocki N."/>
            <person name="Veneault-Fourrey C."/>
            <person name="LaButti K."/>
            <person name="Lindquist E.A."/>
            <person name="Lipzen A."/>
            <person name="Lundell T."/>
            <person name="Morin E."/>
            <person name="Murat C."/>
            <person name="Sun H."/>
            <person name="Tunlid A."/>
            <person name="Henrissat B."/>
            <person name="Grigoriev I.V."/>
            <person name="Hibbett D.S."/>
            <person name="Martin F."/>
            <person name="Nordberg H.P."/>
            <person name="Cantor M.N."/>
            <person name="Hua S.X."/>
        </authorList>
    </citation>
    <scope>NUCLEOTIDE SEQUENCE [LARGE SCALE GENOMIC DNA]</scope>
    <source>
        <strain evidence="1 2">Ve08.2h10</strain>
    </source>
</reference>
<gene>
    <name evidence="1" type="ORF">PAXRUDRAFT_15310</name>
</gene>
<evidence type="ECO:0000313" key="1">
    <source>
        <dbReference type="EMBL" id="KIK81292.1"/>
    </source>
</evidence>